<dbReference type="GO" id="GO:0016020">
    <property type="term" value="C:membrane"/>
    <property type="evidence" value="ECO:0007669"/>
    <property type="project" value="GOC"/>
</dbReference>
<dbReference type="Proteomes" id="UP000002274">
    <property type="component" value="Chromosome"/>
</dbReference>
<gene>
    <name evidence="1" type="ordered locus">P9303_03231</name>
</gene>
<dbReference type="SUPFAM" id="SSF53756">
    <property type="entry name" value="UDP-Glycosyltransferase/glycogen phosphorylase"/>
    <property type="match status" value="1"/>
</dbReference>
<accession>A2C6G6</accession>
<dbReference type="GO" id="GO:0005543">
    <property type="term" value="F:phospholipid binding"/>
    <property type="evidence" value="ECO:0007669"/>
    <property type="project" value="TreeGrafter"/>
</dbReference>
<dbReference type="HOGENOM" id="CLU_023761_0_0_3"/>
<dbReference type="AlphaFoldDB" id="A2C6G6"/>
<dbReference type="KEGG" id="pmf:P9303_03231"/>
<evidence type="ECO:0000313" key="1">
    <source>
        <dbReference type="EMBL" id="ABM77076.1"/>
    </source>
</evidence>
<dbReference type="GO" id="GO:0008915">
    <property type="term" value="F:lipid-A-disaccharide synthase activity"/>
    <property type="evidence" value="ECO:0007669"/>
    <property type="project" value="InterPro"/>
</dbReference>
<reference evidence="1 2" key="1">
    <citation type="journal article" date="2007" name="PLoS Genet.">
        <title>Patterns and implications of gene gain and loss in the evolution of Prochlorococcus.</title>
        <authorList>
            <person name="Kettler G.C."/>
            <person name="Martiny A.C."/>
            <person name="Huang K."/>
            <person name="Zucker J."/>
            <person name="Coleman M.L."/>
            <person name="Rodrigue S."/>
            <person name="Chen F."/>
            <person name="Lapidus A."/>
            <person name="Ferriera S."/>
            <person name="Johnson J."/>
            <person name="Steglich C."/>
            <person name="Church G.M."/>
            <person name="Richardson P."/>
            <person name="Chisholm S.W."/>
        </authorList>
    </citation>
    <scope>NUCLEOTIDE SEQUENCE [LARGE SCALE GENOMIC DNA]</scope>
    <source>
        <strain evidence="1 2">MIT 9303</strain>
    </source>
</reference>
<dbReference type="InterPro" id="IPR003835">
    <property type="entry name" value="Glyco_trans_19"/>
</dbReference>
<evidence type="ECO:0000313" key="2">
    <source>
        <dbReference type="Proteomes" id="UP000002274"/>
    </source>
</evidence>
<protein>
    <submittedName>
        <fullName evidence="1">Cyanobacteria-specific lipid A disaccharide synthetase-like protein</fullName>
    </submittedName>
</protein>
<dbReference type="PANTHER" id="PTHR30372">
    <property type="entry name" value="LIPID-A-DISACCHARIDE SYNTHASE"/>
    <property type="match status" value="1"/>
</dbReference>
<dbReference type="STRING" id="59922.P9303_03231"/>
<dbReference type="GO" id="GO:0009245">
    <property type="term" value="P:lipid A biosynthetic process"/>
    <property type="evidence" value="ECO:0007669"/>
    <property type="project" value="InterPro"/>
</dbReference>
<dbReference type="PANTHER" id="PTHR30372:SF6">
    <property type="entry name" value="LIPID-A-DISACCHARIDE SYNTHASE"/>
    <property type="match status" value="1"/>
</dbReference>
<sequence length="451" mass="49809">MASALRVQVSPSAFFPYNLTSLPPAVMPDTSLAVVLVSNGPGELATWVRPIAESLHRSILMRPRAASSPVDLRLVLVPCPNATGQEADAARRWIQFEQITPANQFWNLLLFPRRYGPWPRQGVVVFLGGDQFWSVLLSGRLGYRHLTYAEWVARWPRWNDCIAAMSPKVRDQLPRRFRERCTVVGDLMADLSCLARAEAPLPQGDWVALLPGSKRAKLCVGVPFLLEAADRLARLRPGCRFLLPVAPTTSVKELESFMSSSNPIAAAYRSAIAMVRPAELDQPWRRLITRAGTVIYLQEDHPAHGPLSQCDLALTTVGANTAELGALGLPMIVIVPTQHLAVMQAWDGWIGLLARLPGLRWCIGVLLSAWRLRRHGFLAWPNISAGRMVVPERVGSISPQDIANEASAWLESPERLRGLREDLRSLRGQPGAVSALVQQVRRLLPKALGAF</sequence>
<name>A2C6G6_PROM3</name>
<proteinExistence type="predicted"/>
<dbReference type="EMBL" id="CP000554">
    <property type="protein sequence ID" value="ABM77076.1"/>
    <property type="molecule type" value="Genomic_DNA"/>
</dbReference>
<organism evidence="1 2">
    <name type="scientific">Prochlorococcus marinus (strain MIT 9303)</name>
    <dbReference type="NCBI Taxonomy" id="59922"/>
    <lineage>
        <taxon>Bacteria</taxon>
        <taxon>Bacillati</taxon>
        <taxon>Cyanobacteriota</taxon>
        <taxon>Cyanophyceae</taxon>
        <taxon>Synechococcales</taxon>
        <taxon>Prochlorococcaceae</taxon>
        <taxon>Prochlorococcus</taxon>
    </lineage>
</organism>